<evidence type="ECO:0008006" key="3">
    <source>
        <dbReference type="Google" id="ProtNLM"/>
    </source>
</evidence>
<accession>A0A2M9D8Q9</accession>
<evidence type="ECO:0000313" key="2">
    <source>
        <dbReference type="Proteomes" id="UP000231742"/>
    </source>
</evidence>
<keyword evidence="2" id="KW-1185">Reference proteome</keyword>
<reference evidence="1 2" key="1">
    <citation type="submission" date="2017-11" db="EMBL/GenBank/DDBJ databases">
        <title>Genomic Encyclopedia of Archaeal and Bacterial Type Strains, Phase II (KMG-II): From Individual Species to Whole Genera.</title>
        <authorList>
            <person name="Goeker M."/>
        </authorList>
    </citation>
    <scope>NUCLEOTIDE SEQUENCE [LARGE SCALE GENOMIC DNA]</scope>
    <source>
        <strain evidence="1 2">DSM 16400</strain>
    </source>
</reference>
<evidence type="ECO:0000313" key="1">
    <source>
        <dbReference type="EMBL" id="PJJ81873.1"/>
    </source>
</evidence>
<dbReference type="AlphaFoldDB" id="A0A2M9D8Q9"/>
<dbReference type="EMBL" id="PGFH01000001">
    <property type="protein sequence ID" value="PJJ81873.1"/>
    <property type="molecule type" value="Genomic_DNA"/>
</dbReference>
<protein>
    <recommendedName>
        <fullName evidence="3">SMI1/KNR4 family protein SUKH-1</fullName>
    </recommendedName>
</protein>
<organism evidence="1 2">
    <name type="scientific">Salinibacterium amurskyense</name>
    <dbReference type="NCBI Taxonomy" id="205941"/>
    <lineage>
        <taxon>Bacteria</taxon>
        <taxon>Bacillati</taxon>
        <taxon>Actinomycetota</taxon>
        <taxon>Actinomycetes</taxon>
        <taxon>Micrococcales</taxon>
        <taxon>Microbacteriaceae</taxon>
        <taxon>Salinibacterium</taxon>
    </lineage>
</organism>
<name>A0A2M9D8Q9_9MICO</name>
<gene>
    <name evidence="1" type="ORF">CLV85_1057</name>
</gene>
<proteinExistence type="predicted"/>
<dbReference type="Proteomes" id="UP000231742">
    <property type="component" value="Unassembled WGS sequence"/>
</dbReference>
<comment type="caution">
    <text evidence="1">The sequence shown here is derived from an EMBL/GenBank/DDBJ whole genome shotgun (WGS) entry which is preliminary data.</text>
</comment>
<sequence>MHHMPHNDHSPVAAYREILKIRGVPFEEAVEPPIYTKAQIRERLLAATGSAPEALVDWFSWHHGVKDAGRICSGFFLNYDPISLDEAITTFSYRPMLGARGSSGEHNPHFPILSRSGAGDLMMVDLIEGNALLYYFWGLEKIAIADSLAGLLNKWGDYVAHHVSWNSETQFVEFAPPWVELDPDFRSAMGLN</sequence>